<sequence length="181" mass="20367">MNTRLKTRECFQPFLPYLPILVQRNPHPQHHAPGWATAATAAPRPPHRPHAAMDPSVGLRSLLDNTWVRFLLSKAPLGFLTYTSLVATYRARSDPWTAAFVVSAYAILMLFFWCVGSYEAAPPERRGRLRIIIFVLSTILIILFPFKLSSTMSFAFAAVIWSLGGITIAIIFYLFFIDGNP</sequence>
<protein>
    <submittedName>
        <fullName evidence="3">Uncharacterized protein</fullName>
    </submittedName>
</protein>
<dbReference type="EMBL" id="CACRZD030000021">
    <property type="protein sequence ID" value="CAA6673869.1"/>
    <property type="molecule type" value="Genomic_DNA"/>
</dbReference>
<organism evidence="3 4">
    <name type="scientific">Spirodela intermedia</name>
    <name type="common">Intermediate duckweed</name>
    <dbReference type="NCBI Taxonomy" id="51605"/>
    <lineage>
        <taxon>Eukaryota</taxon>
        <taxon>Viridiplantae</taxon>
        <taxon>Streptophyta</taxon>
        <taxon>Embryophyta</taxon>
        <taxon>Tracheophyta</taxon>
        <taxon>Spermatophyta</taxon>
        <taxon>Magnoliopsida</taxon>
        <taxon>Liliopsida</taxon>
        <taxon>Araceae</taxon>
        <taxon>Lemnoideae</taxon>
        <taxon>Spirodela</taxon>
    </lineage>
</organism>
<accession>A0ABN7E9W0</accession>
<dbReference type="PANTHER" id="PTHR46610:SF3">
    <property type="entry name" value="OS01G0238200 PROTEIN"/>
    <property type="match status" value="1"/>
</dbReference>
<comment type="caution">
    <text evidence="3">The sequence shown here is derived from an EMBL/GenBank/DDBJ whole genome shotgun (WGS) entry which is preliminary data.</text>
</comment>
<evidence type="ECO:0000313" key="4">
    <source>
        <dbReference type="Proteomes" id="UP001189122"/>
    </source>
</evidence>
<feature type="transmembrane region" description="Helical" evidence="2">
    <location>
        <begin position="95"/>
        <end position="115"/>
    </location>
</feature>
<keyword evidence="4" id="KW-1185">Reference proteome</keyword>
<reference evidence="4" key="1">
    <citation type="journal article" date="2020" name="Sci. Rep.">
        <title>Chromosome-scale genome assembly for the duckweed Spirodela intermedia, integrating cytogenetic maps, PacBio and Oxford Nanopore libraries.</title>
        <authorList>
            <person name="Hoang P.T.N."/>
            <person name="Fiebig A."/>
            <person name="Novak P."/>
            <person name="Macas J."/>
            <person name="Cao H.X."/>
            <person name="Stepanenko A."/>
            <person name="Chen G."/>
            <person name="Borisjuk N."/>
            <person name="Scholz U."/>
            <person name="Schubert I."/>
        </authorList>
    </citation>
    <scope>NUCLEOTIDE SEQUENCE [LARGE SCALE GENOMIC DNA]</scope>
</reference>
<evidence type="ECO:0000256" key="1">
    <source>
        <dbReference type="SAM" id="MobiDB-lite"/>
    </source>
</evidence>
<evidence type="ECO:0000313" key="3">
    <source>
        <dbReference type="EMBL" id="CAA6673869.1"/>
    </source>
</evidence>
<dbReference type="Pfam" id="PF20100">
    <property type="entry name" value="DUF6490"/>
    <property type="match status" value="1"/>
</dbReference>
<dbReference type="Proteomes" id="UP001189122">
    <property type="component" value="Unassembled WGS sequence"/>
</dbReference>
<keyword evidence="2" id="KW-0472">Membrane</keyword>
<gene>
    <name evidence="3" type="ORF">SI7747_UN004315</name>
</gene>
<dbReference type="InterPro" id="IPR045501">
    <property type="entry name" value="DUF6490"/>
</dbReference>
<feature type="transmembrane region" description="Helical" evidence="2">
    <location>
        <begin position="70"/>
        <end position="89"/>
    </location>
</feature>
<feature type="compositionally biased region" description="Low complexity" evidence="1">
    <location>
        <begin position="31"/>
        <end position="42"/>
    </location>
</feature>
<dbReference type="PANTHER" id="PTHR46610">
    <property type="entry name" value="OS05G0181300 PROTEIN"/>
    <property type="match status" value="1"/>
</dbReference>
<feature type="region of interest" description="Disordered" evidence="1">
    <location>
        <begin position="29"/>
        <end position="51"/>
    </location>
</feature>
<feature type="transmembrane region" description="Helical" evidence="2">
    <location>
        <begin position="152"/>
        <end position="176"/>
    </location>
</feature>
<keyword evidence="2" id="KW-1133">Transmembrane helix</keyword>
<feature type="transmembrane region" description="Helical" evidence="2">
    <location>
        <begin position="127"/>
        <end position="146"/>
    </location>
</feature>
<evidence type="ECO:0000256" key="2">
    <source>
        <dbReference type="SAM" id="Phobius"/>
    </source>
</evidence>
<name>A0ABN7E9W0_SPIIN</name>
<proteinExistence type="predicted"/>
<keyword evidence="2" id="KW-0812">Transmembrane</keyword>